<dbReference type="AlphaFoldDB" id="A0A5N7MT03"/>
<evidence type="ECO:0000313" key="1">
    <source>
        <dbReference type="EMBL" id="MPR30132.1"/>
    </source>
</evidence>
<protein>
    <submittedName>
        <fullName evidence="1">Uncharacterized protein</fullName>
    </submittedName>
</protein>
<name>A0A5N7MT03_9HYPH</name>
<organism evidence="1 2">
    <name type="scientific">Microvirga tunisiensis</name>
    <dbReference type="NCBI Taxonomy" id="2108360"/>
    <lineage>
        <taxon>Bacteria</taxon>
        <taxon>Pseudomonadati</taxon>
        <taxon>Pseudomonadota</taxon>
        <taxon>Alphaproteobacteria</taxon>
        <taxon>Hyphomicrobiales</taxon>
        <taxon>Methylobacteriaceae</taxon>
        <taxon>Microvirga</taxon>
    </lineage>
</organism>
<keyword evidence="2" id="KW-1185">Reference proteome</keyword>
<dbReference type="RefSeq" id="WP_152716991.1">
    <property type="nucleotide sequence ID" value="NZ_VOSJ01000341.1"/>
</dbReference>
<sequence>MPAPLIWTDRISAGCSEETYFGGRFPGEWIIIVARTWREGIQGWGVSWNCGSHPRRVPAVPFHADFDSAIAHAEQEVASRFEGTIMNAPFEVTIAAIDFHGDVARPDECRVTGTIMGIAPAPTNSRGEVLQPGNQVTIFMSKMANANRTIADLIKGSQEPRIAKCRAGSVVRFHFCDLVNDSEIAAGHFVVDVA</sequence>
<evidence type="ECO:0000313" key="2">
    <source>
        <dbReference type="Proteomes" id="UP000403266"/>
    </source>
</evidence>
<proteinExistence type="predicted"/>
<dbReference type="Proteomes" id="UP000403266">
    <property type="component" value="Unassembled WGS sequence"/>
</dbReference>
<dbReference type="EMBL" id="VOSK01000315">
    <property type="protein sequence ID" value="MPR30132.1"/>
    <property type="molecule type" value="Genomic_DNA"/>
</dbReference>
<accession>A0A5N7MT03</accession>
<reference evidence="1 2" key="1">
    <citation type="journal article" date="2019" name="Syst. Appl. Microbiol.">
        <title>Microvirga tunisiensis sp. nov., a root nodule symbiotic bacterium isolated from Lupinus micranthus and L. luteus grown in Northern Tunisia.</title>
        <authorList>
            <person name="Msaddak A."/>
            <person name="Rejili M."/>
            <person name="Duran D."/>
            <person name="Mars M."/>
            <person name="Palacios J.M."/>
            <person name="Ruiz-Argueso T."/>
            <person name="Rey L."/>
            <person name="Imperial J."/>
        </authorList>
    </citation>
    <scope>NUCLEOTIDE SEQUENCE [LARGE SCALE GENOMIC DNA]</scope>
    <source>
        <strain evidence="1 2">Lmie10</strain>
    </source>
</reference>
<comment type="caution">
    <text evidence="1">The sequence shown here is derived from an EMBL/GenBank/DDBJ whole genome shotgun (WGS) entry which is preliminary data.</text>
</comment>
<gene>
    <name evidence="1" type="ORF">FS320_35070</name>
</gene>